<keyword evidence="2" id="KW-1185">Reference proteome</keyword>
<protein>
    <submittedName>
        <fullName evidence="1 3">Uncharacterized protein</fullName>
    </submittedName>
</protein>
<dbReference type="AlphaFoldDB" id="A0A0R3QRB1"/>
<evidence type="ECO:0000313" key="2">
    <source>
        <dbReference type="Proteomes" id="UP000280834"/>
    </source>
</evidence>
<reference evidence="3" key="1">
    <citation type="submission" date="2017-02" db="UniProtKB">
        <authorList>
            <consortium name="WormBaseParasite"/>
        </authorList>
    </citation>
    <scope>IDENTIFICATION</scope>
</reference>
<dbReference type="STRING" id="42155.A0A0R3QRB1"/>
<sequence>MQYGRKEMKQFALQKHTSGGVMRFTGIKIDEICGKERTVGRRIYLYMYSQLCNEIVDHRQLQTVPLNVCIDLKQNLRISDQSVSLSRTGFTSKSEENCAMVIFVFTNYHH</sequence>
<evidence type="ECO:0000313" key="3">
    <source>
        <dbReference type="WBParaSite" id="BTMF_0001024601-mRNA-1"/>
    </source>
</evidence>
<dbReference type="WBParaSite" id="BTMF_0001024601-mRNA-1">
    <property type="protein sequence ID" value="BTMF_0001024601-mRNA-1"/>
    <property type="gene ID" value="BTMF_0001024601"/>
</dbReference>
<name>A0A0R3QRB1_9BILA</name>
<accession>A0A0R3QRB1</accession>
<dbReference type="EMBL" id="UZAG01016333">
    <property type="protein sequence ID" value="VDO27646.1"/>
    <property type="molecule type" value="Genomic_DNA"/>
</dbReference>
<evidence type="ECO:0000313" key="1">
    <source>
        <dbReference type="EMBL" id="VDO27646.1"/>
    </source>
</evidence>
<gene>
    <name evidence="1" type="ORF">BTMF_LOCUS8297</name>
</gene>
<reference evidence="1 2" key="2">
    <citation type="submission" date="2018-11" db="EMBL/GenBank/DDBJ databases">
        <authorList>
            <consortium name="Pathogen Informatics"/>
        </authorList>
    </citation>
    <scope>NUCLEOTIDE SEQUENCE [LARGE SCALE GENOMIC DNA]</scope>
</reference>
<dbReference type="Proteomes" id="UP000280834">
    <property type="component" value="Unassembled WGS sequence"/>
</dbReference>
<proteinExistence type="predicted"/>
<organism evidence="3">
    <name type="scientific">Brugia timori</name>
    <dbReference type="NCBI Taxonomy" id="42155"/>
    <lineage>
        <taxon>Eukaryota</taxon>
        <taxon>Metazoa</taxon>
        <taxon>Ecdysozoa</taxon>
        <taxon>Nematoda</taxon>
        <taxon>Chromadorea</taxon>
        <taxon>Rhabditida</taxon>
        <taxon>Spirurina</taxon>
        <taxon>Spiruromorpha</taxon>
        <taxon>Filarioidea</taxon>
        <taxon>Onchocercidae</taxon>
        <taxon>Brugia</taxon>
    </lineage>
</organism>